<organism evidence="1">
    <name type="scientific">marine sediment metagenome</name>
    <dbReference type="NCBI Taxonomy" id="412755"/>
    <lineage>
        <taxon>unclassified sequences</taxon>
        <taxon>metagenomes</taxon>
        <taxon>ecological metagenomes</taxon>
    </lineage>
</organism>
<accession>A0A0F9MB56</accession>
<sequence>MYCPNCKTNVLTVREDFRVGLAIILVDNVNQEYKQPSILVSYQGQNYEVKLRYLYLSLTDEFIDFGSGIEGGAYVFQRIVQQSGQNVVINPKGAAMFLSPRNMRALWVRLYLLEEGKNFELVHSESPEVVKVLKSQGLDIRELVYFNGINGPIKIWKVNYVGDEKHN</sequence>
<gene>
    <name evidence="1" type="ORF">LCGC14_1112140</name>
</gene>
<name>A0A0F9MB56_9ZZZZ</name>
<proteinExistence type="predicted"/>
<evidence type="ECO:0000313" key="1">
    <source>
        <dbReference type="EMBL" id="KKN02984.1"/>
    </source>
</evidence>
<reference evidence="1" key="1">
    <citation type="journal article" date="2015" name="Nature">
        <title>Complex archaea that bridge the gap between prokaryotes and eukaryotes.</title>
        <authorList>
            <person name="Spang A."/>
            <person name="Saw J.H."/>
            <person name="Jorgensen S.L."/>
            <person name="Zaremba-Niedzwiedzka K."/>
            <person name="Martijn J."/>
            <person name="Lind A.E."/>
            <person name="van Eijk R."/>
            <person name="Schleper C."/>
            <person name="Guy L."/>
            <person name="Ettema T.J."/>
        </authorList>
    </citation>
    <scope>NUCLEOTIDE SEQUENCE</scope>
</reference>
<comment type="caution">
    <text evidence="1">The sequence shown here is derived from an EMBL/GenBank/DDBJ whole genome shotgun (WGS) entry which is preliminary data.</text>
</comment>
<protein>
    <submittedName>
        <fullName evidence="1">Uncharacterized protein</fullName>
    </submittedName>
</protein>
<dbReference type="AlphaFoldDB" id="A0A0F9MB56"/>
<dbReference type="EMBL" id="LAZR01005084">
    <property type="protein sequence ID" value="KKN02984.1"/>
    <property type="molecule type" value="Genomic_DNA"/>
</dbReference>
<feature type="non-terminal residue" evidence="1">
    <location>
        <position position="167"/>
    </location>
</feature>